<dbReference type="Gene3D" id="3.40.30.10">
    <property type="entry name" value="Glutaredoxin"/>
    <property type="match status" value="1"/>
</dbReference>
<dbReference type="SUPFAM" id="SSF140490">
    <property type="entry name" value="Nqo1C-terminal domain-like"/>
    <property type="match status" value="1"/>
</dbReference>
<dbReference type="GO" id="GO:0008137">
    <property type="term" value="F:NADH dehydrogenase (ubiquinone) activity"/>
    <property type="evidence" value="ECO:0007669"/>
    <property type="project" value="InterPro"/>
</dbReference>
<evidence type="ECO:0000313" key="8">
    <source>
        <dbReference type="Proteomes" id="UP000017081"/>
    </source>
</evidence>
<keyword evidence="5" id="KW-0411">Iron-sulfur</keyword>
<dbReference type="GO" id="GO:0051539">
    <property type="term" value="F:4 iron, 4 sulfur cluster binding"/>
    <property type="evidence" value="ECO:0007669"/>
    <property type="project" value="UniProtKB-KW"/>
</dbReference>
<evidence type="ECO:0000256" key="1">
    <source>
        <dbReference type="ARBA" id="ARBA00007523"/>
    </source>
</evidence>
<dbReference type="PANTHER" id="PTHR43578:SF3">
    <property type="entry name" value="NADH-QUINONE OXIDOREDUCTASE SUBUNIT F"/>
    <property type="match status" value="1"/>
</dbReference>
<protein>
    <recommendedName>
        <fullName evidence="6">NADH-ubiquinone oxidoreductase 51kDa subunit iron-sulphur binding domain-containing protein</fullName>
    </recommendedName>
</protein>
<dbReference type="InterPro" id="IPR037225">
    <property type="entry name" value="Nuo51_FMN-bd_sf"/>
</dbReference>
<keyword evidence="2" id="KW-0004">4Fe-4S</keyword>
<dbReference type="STRING" id="1319815.HMPREF0202_02931"/>
<dbReference type="Proteomes" id="UP000017081">
    <property type="component" value="Unassembled WGS sequence"/>
</dbReference>
<evidence type="ECO:0000259" key="6">
    <source>
        <dbReference type="SMART" id="SM00928"/>
    </source>
</evidence>
<dbReference type="PROSITE" id="PS00645">
    <property type="entry name" value="COMPLEX1_51K_2"/>
    <property type="match status" value="1"/>
</dbReference>
<dbReference type="PANTHER" id="PTHR43578">
    <property type="entry name" value="NADH-QUINONE OXIDOREDUCTASE SUBUNIT F"/>
    <property type="match status" value="1"/>
</dbReference>
<dbReference type="SMART" id="SM00928">
    <property type="entry name" value="NADH_4Fe-4S"/>
    <property type="match status" value="1"/>
</dbReference>
<reference evidence="7 8" key="1">
    <citation type="submission" date="2013-08" db="EMBL/GenBank/DDBJ databases">
        <authorList>
            <person name="Weinstock G."/>
            <person name="Sodergren E."/>
            <person name="Wylie T."/>
            <person name="Fulton L."/>
            <person name="Fulton R."/>
            <person name="Fronick C."/>
            <person name="O'Laughlin M."/>
            <person name="Godfrey J."/>
            <person name="Miner T."/>
            <person name="Herter B."/>
            <person name="Appelbaum E."/>
            <person name="Cordes M."/>
            <person name="Lek S."/>
            <person name="Wollam A."/>
            <person name="Pepin K.H."/>
            <person name="Palsikar V.B."/>
            <person name="Mitreva M."/>
            <person name="Wilson R.K."/>
        </authorList>
    </citation>
    <scope>NUCLEOTIDE SEQUENCE [LARGE SCALE GENOMIC DNA]</scope>
    <source>
        <strain evidence="7 8">ATCC BAA-474</strain>
    </source>
</reference>
<dbReference type="InterPro" id="IPR001949">
    <property type="entry name" value="NADH-UbQ_OxRdtase_51kDa_CS"/>
</dbReference>
<evidence type="ECO:0000256" key="2">
    <source>
        <dbReference type="ARBA" id="ARBA00022485"/>
    </source>
</evidence>
<evidence type="ECO:0000256" key="3">
    <source>
        <dbReference type="ARBA" id="ARBA00022723"/>
    </source>
</evidence>
<accession>U7UV55</accession>
<dbReference type="SUPFAM" id="SSF52833">
    <property type="entry name" value="Thioredoxin-like"/>
    <property type="match status" value="1"/>
</dbReference>
<dbReference type="FunFam" id="3.40.50.11540:FF:000001">
    <property type="entry name" value="NADH dehydrogenase [ubiquinone] flavoprotein 1, mitochondrial"/>
    <property type="match status" value="1"/>
</dbReference>
<dbReference type="Pfam" id="PF10589">
    <property type="entry name" value="NADH_4Fe-4S"/>
    <property type="match status" value="1"/>
</dbReference>
<dbReference type="Gene3D" id="1.20.1440.230">
    <property type="entry name" value="NADH-ubiquinone oxidoreductase 51kDa subunit, iron-sulphur binding domain"/>
    <property type="match status" value="1"/>
</dbReference>
<comment type="caution">
    <text evidence="7">The sequence shown here is derived from an EMBL/GenBank/DDBJ whole genome shotgun (WGS) entry which is preliminary data.</text>
</comment>
<dbReference type="Gene3D" id="6.10.250.1450">
    <property type="match status" value="1"/>
</dbReference>
<proteinExistence type="inferred from homology"/>
<evidence type="ECO:0000256" key="4">
    <source>
        <dbReference type="ARBA" id="ARBA00023004"/>
    </source>
</evidence>
<dbReference type="EMBL" id="AXZF01000202">
    <property type="protein sequence ID" value="ERT63161.1"/>
    <property type="molecule type" value="Genomic_DNA"/>
</dbReference>
<keyword evidence="8" id="KW-1185">Reference proteome</keyword>
<keyword evidence="3" id="KW-0479">Metal-binding</keyword>
<dbReference type="Pfam" id="PF01512">
    <property type="entry name" value="Complex1_51K"/>
    <property type="match status" value="1"/>
</dbReference>
<dbReference type="SUPFAM" id="SSF142019">
    <property type="entry name" value="Nqo1 FMN-binding domain-like"/>
    <property type="match status" value="1"/>
</dbReference>
<evidence type="ECO:0000313" key="7">
    <source>
        <dbReference type="EMBL" id="ERT63161.1"/>
    </source>
</evidence>
<dbReference type="eggNOG" id="COG1894">
    <property type="taxonomic scope" value="Bacteria"/>
</dbReference>
<dbReference type="FunFam" id="1.20.1440.230:FF:000001">
    <property type="entry name" value="Mitochondrial NADH dehydrogenase flavoprotein 1"/>
    <property type="match status" value="1"/>
</dbReference>
<organism evidence="7 8">
    <name type="scientific">Cetobacterium somerae ATCC BAA-474</name>
    <dbReference type="NCBI Taxonomy" id="1319815"/>
    <lineage>
        <taxon>Bacteria</taxon>
        <taxon>Fusobacteriati</taxon>
        <taxon>Fusobacteriota</taxon>
        <taxon>Fusobacteriia</taxon>
        <taxon>Fusobacteriales</taxon>
        <taxon>Fusobacteriaceae</taxon>
        <taxon>Cetobacterium</taxon>
    </lineage>
</organism>
<name>U7UV55_9FUSO</name>
<keyword evidence="4" id="KW-0408">Iron</keyword>
<dbReference type="HOGENOM" id="CLU_014881_3_2_0"/>
<dbReference type="InterPro" id="IPR019575">
    <property type="entry name" value="Nuop51_4Fe4S-bd"/>
</dbReference>
<dbReference type="InterPro" id="IPR011538">
    <property type="entry name" value="Nuo51_FMN-bd"/>
</dbReference>
<feature type="domain" description="NADH-ubiquinone oxidoreductase 51kDa subunit iron-sulphur binding" evidence="6">
    <location>
        <begin position="442"/>
        <end position="487"/>
    </location>
</feature>
<dbReference type="Gene3D" id="3.10.20.600">
    <property type="match status" value="1"/>
</dbReference>
<dbReference type="CDD" id="cd02980">
    <property type="entry name" value="TRX_Fd_family"/>
    <property type="match status" value="1"/>
</dbReference>
<gene>
    <name evidence="7" type="ORF">HMPREF0202_02931</name>
</gene>
<comment type="similarity">
    <text evidence="1">Belongs to the complex I 51 kDa subunit family.</text>
</comment>
<dbReference type="SUPFAM" id="SSF142984">
    <property type="entry name" value="Nqo1 middle domain-like"/>
    <property type="match status" value="1"/>
</dbReference>
<dbReference type="RefSeq" id="WP_023052448.1">
    <property type="nucleotide sequence ID" value="NZ_CP173060.2"/>
</dbReference>
<dbReference type="AlphaFoldDB" id="U7UV55"/>
<dbReference type="InterPro" id="IPR036249">
    <property type="entry name" value="Thioredoxin-like_sf"/>
</dbReference>
<sequence length="531" mass="58740">MITKKDDLEQIKKYFIENQKDKIQIKIAMSVCAKSSGSEKIYNYFLEEIKKKNLDIEIIPTGCMGFCYCEPTLKVVDPKSKEVKIIGEVTIEKSKNILDKIVKNEKIEGDVTPRVNEKRVSLLNCGDINPESFEAAISRGAYFSLENILTNFSRENIVDSVEKSGLRGRGGAGYPTGKKWRALYENKDEEKYIVCNADEGDPGAFMDRSILAGDPHLVLEGIIIGGYAVGAQEGIIYIRAEYPQAIDMLLKGIEDLKKHGILGNNIFGTNFSFNIELKYGAGAFVCGEETALIQSMEGKRGEPKAKPPYPVELGFRGKPTVVNNVETLANITRIFQNGVEWYRKIGTYKSPGTKIFALVGKIEKVGLVEVPLGTKLEDIIYKIGGGIKNGKKFKAVQTGGPSGGCLSDEDLNISVEYDELVKRGAMMGSGGLIVLDEDDCMVEMAKFYIGFSVGESCGKCTPCRIGTKRLYELLDKILSRNGEMKDLNLLEELSITVRRASLCGLGKSAPNPVLSTLKKFKNEYLEKIERR</sequence>
<evidence type="ECO:0000256" key="5">
    <source>
        <dbReference type="ARBA" id="ARBA00023014"/>
    </source>
</evidence>
<dbReference type="Gene3D" id="3.40.50.11540">
    <property type="entry name" value="NADH-ubiquinone oxidoreductase 51kDa subunit"/>
    <property type="match status" value="1"/>
</dbReference>
<dbReference type="InterPro" id="IPR037207">
    <property type="entry name" value="Nuop51_4Fe4S-bd_sf"/>
</dbReference>
<dbReference type="GO" id="GO:0010181">
    <property type="term" value="F:FMN binding"/>
    <property type="evidence" value="ECO:0007669"/>
    <property type="project" value="InterPro"/>
</dbReference>
<dbReference type="PATRIC" id="fig|1319815.3.peg.2775"/>
<dbReference type="GO" id="GO:0046872">
    <property type="term" value="F:metal ion binding"/>
    <property type="evidence" value="ECO:0007669"/>
    <property type="project" value="UniProtKB-KW"/>
</dbReference>